<evidence type="ECO:0000256" key="1">
    <source>
        <dbReference type="ARBA" id="ARBA00004418"/>
    </source>
</evidence>
<dbReference type="RefSeq" id="WP_076980342.1">
    <property type="nucleotide sequence ID" value="NZ_CP019124.1"/>
</dbReference>
<evidence type="ECO:0000313" key="5">
    <source>
        <dbReference type="Proteomes" id="UP000187266"/>
    </source>
</evidence>
<keyword evidence="3" id="KW-0732">Signal</keyword>
<dbReference type="OrthoDB" id="9806288at2"/>
<dbReference type="EMBL" id="CP019124">
    <property type="protein sequence ID" value="APX90324.1"/>
    <property type="molecule type" value="Genomic_DNA"/>
</dbReference>
<protein>
    <submittedName>
        <fullName evidence="4">Uncharacterized protein</fullName>
    </submittedName>
</protein>
<dbReference type="GO" id="GO:0042597">
    <property type="term" value="C:periplasmic space"/>
    <property type="evidence" value="ECO:0007669"/>
    <property type="project" value="UniProtKB-SubCell"/>
</dbReference>
<gene>
    <name evidence="4" type="ORF">BV394_11790</name>
</gene>
<dbReference type="PANTHER" id="PTHR30024:SF47">
    <property type="entry name" value="TAURINE-BINDING PERIPLASMIC PROTEIN"/>
    <property type="match status" value="1"/>
</dbReference>
<evidence type="ECO:0000256" key="3">
    <source>
        <dbReference type="ARBA" id="ARBA00022729"/>
    </source>
</evidence>
<sequence>MKFKLGGLILAGAISLLALPAPAEVLSVASTRKVIIDNLPFFVADHIKSFEKQGLEIELTHFQGGSEVVRAVTGGAASIAMVATSAAIIANGRGEKVRLISSWTAPGYGIVYIVPTDSEIKEVKDFAGKSVGISRPGSVSHTGLLPALKAAGVEDSVTVVPVGSPGDSWAAVRNGRVAASWHSAPYVLDLVDSGEARIIFDISEYLKEYAQGSLVANEAFIQENPETVRKFLVAVREAAEFIGSNPEEAAKIGSEAMGVPLEQIQRIISEAPKDFFKVGPIPTANFEGSLAEAVSTGALKTPPTIEDVSDFSLLD</sequence>
<dbReference type="Proteomes" id="UP000187266">
    <property type="component" value="Chromosome"/>
</dbReference>
<comment type="similarity">
    <text evidence="2">Belongs to the bacterial solute-binding protein SsuA/TauA family.</text>
</comment>
<evidence type="ECO:0000256" key="2">
    <source>
        <dbReference type="ARBA" id="ARBA00010742"/>
    </source>
</evidence>
<dbReference type="Gene3D" id="3.40.190.10">
    <property type="entry name" value="Periplasmic binding protein-like II"/>
    <property type="match status" value="2"/>
</dbReference>
<dbReference type="AlphaFoldDB" id="A0A1U7DJZ6"/>
<keyword evidence="5" id="KW-1185">Reference proteome</keyword>
<accession>A0A2M9D4X8</accession>
<dbReference type="SUPFAM" id="SSF53850">
    <property type="entry name" value="Periplasmic binding protein-like II"/>
    <property type="match status" value="1"/>
</dbReference>
<dbReference type="PANTHER" id="PTHR30024">
    <property type="entry name" value="ALIPHATIC SULFONATES-BINDING PROTEIN-RELATED"/>
    <property type="match status" value="1"/>
</dbReference>
<dbReference type="InterPro" id="IPR015168">
    <property type="entry name" value="SsuA/THI5"/>
</dbReference>
<reference evidence="4 5" key="1">
    <citation type="submission" date="2017-01" db="EMBL/GenBank/DDBJ databases">
        <title>Genomic analysis of Xuhuaishuia manganoxidans DY6-4.</title>
        <authorList>
            <person name="Wang X."/>
        </authorList>
    </citation>
    <scope>NUCLEOTIDE SEQUENCE [LARGE SCALE GENOMIC DNA]</scope>
    <source>
        <strain evidence="4 5">DY6-4</strain>
    </source>
</reference>
<name>A0A1U7DJZ6_9RHOB</name>
<accession>A0A1U7DJZ6</accession>
<comment type="subcellular location">
    <subcellularLocation>
        <location evidence="1">Periplasm</location>
    </subcellularLocation>
</comment>
<dbReference type="Pfam" id="PF09084">
    <property type="entry name" value="NMT1"/>
    <property type="match status" value="1"/>
</dbReference>
<proteinExistence type="inferred from homology"/>
<evidence type="ECO:0000313" key="4">
    <source>
        <dbReference type="EMBL" id="APX90324.1"/>
    </source>
</evidence>
<dbReference type="STRING" id="1267768.BV394_11790"/>
<organism evidence="4 5">
    <name type="scientific">Brevirhabdus pacifica</name>
    <dbReference type="NCBI Taxonomy" id="1267768"/>
    <lineage>
        <taxon>Bacteria</taxon>
        <taxon>Pseudomonadati</taxon>
        <taxon>Pseudomonadota</taxon>
        <taxon>Alphaproteobacteria</taxon>
        <taxon>Rhodobacterales</taxon>
        <taxon>Paracoccaceae</taxon>
        <taxon>Brevirhabdus</taxon>
    </lineage>
</organism>